<comment type="caution">
    <text evidence="2">The sequence shown here is derived from an EMBL/GenBank/DDBJ whole genome shotgun (WGS) entry which is preliminary data.</text>
</comment>
<proteinExistence type="predicted"/>
<evidence type="ECO:0000313" key="3">
    <source>
        <dbReference type="Proteomes" id="UP000184255"/>
    </source>
</evidence>
<dbReference type="GeneID" id="65093377"/>
<reference evidence="3" key="1">
    <citation type="journal article" date="2016" name="Genome Biol. Evol.">
        <title>Comparative 'omics' of the Fusarium fujikuroi species complex highlights differences in genetic potential and metabolite synthesis.</title>
        <authorList>
            <person name="Niehaus E.-M."/>
            <person name="Muensterkoetter M."/>
            <person name="Proctor R.H."/>
            <person name="Brown D.W."/>
            <person name="Sharon A."/>
            <person name="Idan Y."/>
            <person name="Oren-Young L."/>
            <person name="Sieber C.M."/>
            <person name="Novak O."/>
            <person name="Pencik A."/>
            <person name="Tarkowska D."/>
            <person name="Hromadova K."/>
            <person name="Freeman S."/>
            <person name="Maymon M."/>
            <person name="Elazar M."/>
            <person name="Youssef S.A."/>
            <person name="El-Shabrawy E.S.M."/>
            <person name="Shalaby A.B.A."/>
            <person name="Houterman P."/>
            <person name="Brock N.L."/>
            <person name="Burkhardt I."/>
            <person name="Tsavkelova E.A."/>
            <person name="Dickschat J.S."/>
            <person name="Galuszka P."/>
            <person name="Gueldener U."/>
            <person name="Tudzynski B."/>
        </authorList>
    </citation>
    <scope>NUCLEOTIDE SEQUENCE [LARGE SCALE GENOMIC DNA]</scope>
    <source>
        <strain evidence="3">MRC7560</strain>
    </source>
</reference>
<dbReference type="Proteomes" id="UP000184255">
    <property type="component" value="Unassembled WGS sequence"/>
</dbReference>
<dbReference type="RefSeq" id="XP_041691367.1">
    <property type="nucleotide sequence ID" value="XM_041826048.1"/>
</dbReference>
<dbReference type="EMBL" id="FCQH01000027">
    <property type="protein sequence ID" value="CVL08905.1"/>
    <property type="molecule type" value="Genomic_DNA"/>
</dbReference>
<sequence>MARSSTESNPCYQCDCGRITDSHDAQSGRTTCTLCRGNGRSVDGQAENVNEVVVFTSEGVPENQDIYMAFKDSLLLKKSVKTGQKKSDYVVNKRYDRVGVEMLIKKYGMDGLKARVKQLASDGVFANPSIAQRMFPDLGGDIPAVKAVDKTVAEDKILGAVNPDELILEPSGDAEALIGEAVLTEGAPANAAKFPEGDGQPGLERRAQDDRQTARLSVSSQHELLVDLQKYLERACYTYAREHMPDVLEEQCWGCAEAAQLSDWMKQFLCRRDNFGTVANDEELEKLFQPGFEIRNAAVRRYDMESDEMMELLVDAERLLGVLQVEKYQHLVRNLRLKVEKAVNELIREESQWKVRLEKKLAYIAAEEAKLNDVKRAIIVEHENSVKESQEVAESEIREALDKTKVTFKTEIELDTKHRWTLIQRAYPSKAETDV</sequence>
<keyword evidence="3" id="KW-1185">Reference proteome</keyword>
<evidence type="ECO:0000313" key="2">
    <source>
        <dbReference type="EMBL" id="CVL08905.1"/>
    </source>
</evidence>
<feature type="coiled-coil region" evidence="1">
    <location>
        <begin position="325"/>
        <end position="352"/>
    </location>
</feature>
<gene>
    <name evidence="2" type="ORF">FMAN_14128</name>
</gene>
<keyword evidence="1" id="KW-0175">Coiled coil</keyword>
<evidence type="ECO:0000256" key="1">
    <source>
        <dbReference type="SAM" id="Coils"/>
    </source>
</evidence>
<name>A0A1L7ULF5_FUSMA</name>
<protein>
    <submittedName>
        <fullName evidence="2">Uncharacterized protein</fullName>
    </submittedName>
</protein>
<dbReference type="VEuPathDB" id="FungiDB:FMAN_14128"/>
<dbReference type="AlphaFoldDB" id="A0A1L7ULF5"/>
<organism evidence="2 3">
    <name type="scientific">Fusarium mangiferae</name>
    <name type="common">Mango malformation disease fungus</name>
    <dbReference type="NCBI Taxonomy" id="192010"/>
    <lineage>
        <taxon>Eukaryota</taxon>
        <taxon>Fungi</taxon>
        <taxon>Dikarya</taxon>
        <taxon>Ascomycota</taxon>
        <taxon>Pezizomycotina</taxon>
        <taxon>Sordariomycetes</taxon>
        <taxon>Hypocreomycetidae</taxon>
        <taxon>Hypocreales</taxon>
        <taxon>Nectriaceae</taxon>
        <taxon>Fusarium</taxon>
        <taxon>Fusarium fujikuroi species complex</taxon>
    </lineage>
</organism>
<accession>A0A1L7ULF5</accession>